<evidence type="ECO:0000313" key="5">
    <source>
        <dbReference type="EMBL" id="CAJ1969924.1"/>
    </source>
</evidence>
<dbReference type="GO" id="GO:1990234">
    <property type="term" value="C:transferase complex"/>
    <property type="evidence" value="ECO:0007669"/>
    <property type="project" value="UniProtKB-ARBA"/>
</dbReference>
<evidence type="ECO:0000313" key="6">
    <source>
        <dbReference type="Proteomes" id="UP001295423"/>
    </source>
</evidence>
<dbReference type="Proteomes" id="UP001295423">
    <property type="component" value="Unassembled WGS sequence"/>
</dbReference>
<comment type="caution">
    <text evidence="5">The sequence shown here is derived from an EMBL/GenBank/DDBJ whole genome shotgun (WGS) entry which is preliminary data.</text>
</comment>
<dbReference type="SMART" id="SM00320">
    <property type="entry name" value="WD40"/>
    <property type="match status" value="4"/>
</dbReference>
<feature type="domain" description="Anaphase-promoting complex subunit 4-like WD40" evidence="4">
    <location>
        <begin position="281"/>
        <end position="348"/>
    </location>
</feature>
<dbReference type="EMBL" id="CAKOGP040002436">
    <property type="protein sequence ID" value="CAJ1969924.1"/>
    <property type="molecule type" value="Genomic_DNA"/>
</dbReference>
<evidence type="ECO:0000256" key="3">
    <source>
        <dbReference type="PROSITE-ProRule" id="PRU00221"/>
    </source>
</evidence>
<dbReference type="Pfam" id="PF00400">
    <property type="entry name" value="WD40"/>
    <property type="match status" value="1"/>
</dbReference>
<dbReference type="InterPro" id="IPR036322">
    <property type="entry name" value="WD40_repeat_dom_sf"/>
</dbReference>
<keyword evidence="1 3" id="KW-0853">WD repeat</keyword>
<dbReference type="PANTHER" id="PTHR22847:SF637">
    <property type="entry name" value="WD REPEAT DOMAIN 5B"/>
    <property type="match status" value="1"/>
</dbReference>
<dbReference type="AlphaFoldDB" id="A0AAD2PY36"/>
<feature type="repeat" description="WD" evidence="3">
    <location>
        <begin position="292"/>
        <end position="333"/>
    </location>
</feature>
<name>A0AAD2PY36_9STRA</name>
<reference evidence="5" key="1">
    <citation type="submission" date="2023-08" db="EMBL/GenBank/DDBJ databases">
        <authorList>
            <person name="Audoor S."/>
            <person name="Bilcke G."/>
        </authorList>
    </citation>
    <scope>NUCLEOTIDE SEQUENCE</scope>
</reference>
<sequence>MRFSFLNLTRKNNVEYEVAPLYQIERNPNVPQLPLSVMLNITSYVNDRRTFNHLTLACKDLRSLTSDNSGLEFSRRQRGTIPPPWPCTRFFKPKASARWVTCAKFSPDDQMLAVAAGPVKFWNRQLGQIVSRGNNNVRNTSSLTLGFVGNDHLVTASKRTLSVWNLREDGVEECQAPLKKPVVQMLIHMMSCNSSGEPSSTLVITWGYHGILELWLLSADRRSIQLDVTIDLDQLDGASSEVVSVSPCGTMIAYCRNNYVVDIKKLELGSNGDGEDDGASKISFQNLFSVQTENRQAPYTLVRFAPDGKTLLLGSEDGTLLFYSIETKRRVHDMVIKKNKCINCIAFCDLMVAVGCGSKIYLFRRGDLDRYDTLFFDRTLRGHSDRIESLDFTRDGRNLVSAGDKTFIIWDVHSMDALSSV</sequence>
<dbReference type="InterPro" id="IPR024977">
    <property type="entry name" value="Apc4-like_WD40_dom"/>
</dbReference>
<protein>
    <recommendedName>
        <fullName evidence="4">Anaphase-promoting complex subunit 4-like WD40 domain-containing protein</fullName>
    </recommendedName>
</protein>
<evidence type="ECO:0000259" key="4">
    <source>
        <dbReference type="Pfam" id="PF12894"/>
    </source>
</evidence>
<evidence type="ECO:0000256" key="2">
    <source>
        <dbReference type="ARBA" id="ARBA00022737"/>
    </source>
</evidence>
<organism evidence="5 6">
    <name type="scientific">Cylindrotheca closterium</name>
    <dbReference type="NCBI Taxonomy" id="2856"/>
    <lineage>
        <taxon>Eukaryota</taxon>
        <taxon>Sar</taxon>
        <taxon>Stramenopiles</taxon>
        <taxon>Ochrophyta</taxon>
        <taxon>Bacillariophyta</taxon>
        <taxon>Bacillariophyceae</taxon>
        <taxon>Bacillariophycidae</taxon>
        <taxon>Bacillariales</taxon>
        <taxon>Bacillariaceae</taxon>
        <taxon>Cylindrotheca</taxon>
    </lineage>
</organism>
<dbReference type="InterPro" id="IPR001680">
    <property type="entry name" value="WD40_rpt"/>
</dbReference>
<evidence type="ECO:0000256" key="1">
    <source>
        <dbReference type="ARBA" id="ARBA00022574"/>
    </source>
</evidence>
<dbReference type="Pfam" id="PF12894">
    <property type="entry name" value="ANAPC4_WD40"/>
    <property type="match status" value="1"/>
</dbReference>
<keyword evidence="6" id="KW-1185">Reference proteome</keyword>
<dbReference type="Gene3D" id="2.130.10.10">
    <property type="entry name" value="YVTN repeat-like/Quinoprotein amine dehydrogenase"/>
    <property type="match status" value="3"/>
</dbReference>
<dbReference type="PANTHER" id="PTHR22847">
    <property type="entry name" value="WD40 REPEAT PROTEIN"/>
    <property type="match status" value="1"/>
</dbReference>
<dbReference type="PROSITE" id="PS50082">
    <property type="entry name" value="WD_REPEATS_2"/>
    <property type="match status" value="2"/>
</dbReference>
<dbReference type="InterPro" id="IPR015943">
    <property type="entry name" value="WD40/YVTN_repeat-like_dom_sf"/>
</dbReference>
<gene>
    <name evidence="5" type="ORF">CYCCA115_LOCUS23949</name>
</gene>
<keyword evidence="2" id="KW-0677">Repeat</keyword>
<accession>A0AAD2PY36</accession>
<proteinExistence type="predicted"/>
<dbReference type="SUPFAM" id="SSF50978">
    <property type="entry name" value="WD40 repeat-like"/>
    <property type="match status" value="1"/>
</dbReference>
<feature type="repeat" description="WD" evidence="3">
    <location>
        <begin position="380"/>
        <end position="420"/>
    </location>
</feature>